<feature type="compositionally biased region" description="Low complexity" evidence="2">
    <location>
        <begin position="55"/>
        <end position="81"/>
    </location>
</feature>
<evidence type="ECO:0000259" key="3">
    <source>
        <dbReference type="PROSITE" id="PS50072"/>
    </source>
</evidence>
<gene>
    <name evidence="4" type="ORF">BN13_30126</name>
</gene>
<dbReference type="OrthoDB" id="5507614at2"/>
<comment type="function">
    <text evidence="1">PPIases accelerate the folding of proteins. It catalyzes the cis-trans isomerization of proline imidic peptide bonds in oligopeptides.</text>
</comment>
<sequence>MTKEQERARAKRRYERRQDRLAERQAEQQRMRVAAIVAVLLLALVGAFIAIAKSAGSDKPGSTSSSPASPTAPSSLATAAGCSPAPGVPGTAAELTKPDAAEVADVTGKRVIATIDTNCGQIVAELDGTNAPLAVASFVQLARLGYWKDAPCPRVTAGSIFVLQCGDPTGSLNGSPGYGFAIENAPADNVYKRGVLAMARQGDNAEGNGGQYFIVYRDSPIPTDKAGGYTVFGSVLSGMDIVDKIAAGGAEGGAPDGAPAFPISTLSVTTETKD</sequence>
<evidence type="ECO:0000256" key="2">
    <source>
        <dbReference type="SAM" id="MobiDB-lite"/>
    </source>
</evidence>
<dbReference type="Pfam" id="PF00160">
    <property type="entry name" value="Pro_isomerase"/>
    <property type="match status" value="1"/>
</dbReference>
<dbReference type="STRING" id="1193518.BN13_30126"/>
<evidence type="ECO:0000256" key="1">
    <source>
        <dbReference type="ARBA" id="ARBA00002388"/>
    </source>
</evidence>
<dbReference type="InterPro" id="IPR044666">
    <property type="entry name" value="Cyclophilin_A-like"/>
</dbReference>
<dbReference type="PROSITE" id="PS50072">
    <property type="entry name" value="CSA_PPIASE_2"/>
    <property type="match status" value="1"/>
</dbReference>
<reference evidence="4 5" key="1">
    <citation type="journal article" date="2013" name="ISME J.">
        <title>A metabolic model for members of the genus Tetrasphaera involved in enhanced biological phosphorus removal.</title>
        <authorList>
            <person name="Kristiansen R."/>
            <person name="Nguyen H.T.T."/>
            <person name="Saunders A.M."/>
            <person name="Nielsen J.L."/>
            <person name="Wimmer R."/>
            <person name="Le V.Q."/>
            <person name="McIlroy S.J."/>
            <person name="Petrovski S."/>
            <person name="Seviour R.J."/>
            <person name="Calteau A."/>
            <person name="Nielsen K.L."/>
            <person name="Nielsen P.H."/>
        </authorList>
    </citation>
    <scope>NUCLEOTIDE SEQUENCE [LARGE SCALE GENOMIC DNA]</scope>
    <source>
        <strain evidence="4 5">Ben 74</strain>
    </source>
</reference>
<keyword evidence="4" id="KW-0413">Isomerase</keyword>
<dbReference type="SUPFAM" id="SSF50891">
    <property type="entry name" value="Cyclophilin-like"/>
    <property type="match status" value="1"/>
</dbReference>
<keyword evidence="5" id="KW-1185">Reference proteome</keyword>
<dbReference type="PANTHER" id="PTHR45625:SF3">
    <property type="entry name" value="PEPTIDYL-PROLYL CIS-TRANS ISOMERASE B-RELATED"/>
    <property type="match status" value="1"/>
</dbReference>
<comment type="caution">
    <text evidence="4">The sequence shown here is derived from an EMBL/GenBank/DDBJ whole genome shotgun (WGS) entry which is preliminary data.</text>
</comment>
<dbReference type="CDD" id="cd00317">
    <property type="entry name" value="cyclophilin"/>
    <property type="match status" value="1"/>
</dbReference>
<dbReference type="GO" id="GO:0003755">
    <property type="term" value="F:peptidyl-prolyl cis-trans isomerase activity"/>
    <property type="evidence" value="ECO:0007669"/>
    <property type="project" value="InterPro"/>
</dbReference>
<dbReference type="RefSeq" id="WP_084733879.1">
    <property type="nucleotide sequence ID" value="NZ_HF571038.1"/>
</dbReference>
<dbReference type="InterPro" id="IPR002130">
    <property type="entry name" value="Cyclophilin-type_PPIase_dom"/>
</dbReference>
<feature type="region of interest" description="Disordered" evidence="2">
    <location>
        <begin position="1"/>
        <end position="20"/>
    </location>
</feature>
<dbReference type="PANTHER" id="PTHR45625">
    <property type="entry name" value="PEPTIDYL-PROLYL CIS-TRANS ISOMERASE-RELATED"/>
    <property type="match status" value="1"/>
</dbReference>
<name>A0A077M947_9MICO</name>
<dbReference type="AlphaFoldDB" id="A0A077M947"/>
<proteinExistence type="predicted"/>
<feature type="region of interest" description="Disordered" evidence="2">
    <location>
        <begin position="55"/>
        <end position="96"/>
    </location>
</feature>
<organism evidence="4 5">
    <name type="scientific">Nostocoides jenkinsii Ben 74</name>
    <dbReference type="NCBI Taxonomy" id="1193518"/>
    <lineage>
        <taxon>Bacteria</taxon>
        <taxon>Bacillati</taxon>
        <taxon>Actinomycetota</taxon>
        <taxon>Actinomycetes</taxon>
        <taxon>Micrococcales</taxon>
        <taxon>Intrasporangiaceae</taxon>
        <taxon>Nostocoides</taxon>
    </lineage>
</organism>
<protein>
    <submittedName>
        <fullName evidence="4">Peptidyl-prolyl cis-trans isomerase B</fullName>
    </submittedName>
</protein>
<feature type="domain" description="PPIase cyclophilin-type" evidence="3">
    <location>
        <begin position="112"/>
        <end position="270"/>
    </location>
</feature>
<evidence type="ECO:0000313" key="4">
    <source>
        <dbReference type="EMBL" id="CCI53174.1"/>
    </source>
</evidence>
<dbReference type="Gene3D" id="2.40.100.10">
    <property type="entry name" value="Cyclophilin-like"/>
    <property type="match status" value="1"/>
</dbReference>
<evidence type="ECO:0000313" key="5">
    <source>
        <dbReference type="Proteomes" id="UP000035720"/>
    </source>
</evidence>
<accession>A0A077M947</accession>
<dbReference type="EMBL" id="CAJC01000139">
    <property type="protein sequence ID" value="CCI53174.1"/>
    <property type="molecule type" value="Genomic_DNA"/>
</dbReference>
<dbReference type="Proteomes" id="UP000035720">
    <property type="component" value="Unassembled WGS sequence"/>
</dbReference>
<dbReference type="InterPro" id="IPR029000">
    <property type="entry name" value="Cyclophilin-like_dom_sf"/>
</dbReference>